<keyword evidence="2" id="KW-1185">Reference proteome</keyword>
<dbReference type="Proteomes" id="UP000236333">
    <property type="component" value="Unassembled WGS sequence"/>
</dbReference>
<accession>A0A2J8AEC7</accession>
<name>A0A2J8AEC7_9CHLO</name>
<dbReference type="EMBL" id="PGGS01000044">
    <property type="protein sequence ID" value="PNH10862.1"/>
    <property type="molecule type" value="Genomic_DNA"/>
</dbReference>
<comment type="caution">
    <text evidence="1">The sequence shown here is derived from an EMBL/GenBank/DDBJ whole genome shotgun (WGS) entry which is preliminary data.</text>
</comment>
<reference evidence="1 2" key="1">
    <citation type="journal article" date="2017" name="Mol. Biol. Evol.">
        <title>The 4-celled Tetrabaena socialis nuclear genome reveals the essential components for genetic control of cell number at the origin of multicellularity in the volvocine lineage.</title>
        <authorList>
            <person name="Featherston J."/>
            <person name="Arakaki Y."/>
            <person name="Hanschen E.R."/>
            <person name="Ferris P.J."/>
            <person name="Michod R.E."/>
            <person name="Olson B.J.S.C."/>
            <person name="Nozaki H."/>
            <person name="Durand P.M."/>
        </authorList>
    </citation>
    <scope>NUCLEOTIDE SEQUENCE [LARGE SCALE GENOMIC DNA]</scope>
    <source>
        <strain evidence="1 2">NIES-571</strain>
    </source>
</reference>
<evidence type="ECO:0000313" key="1">
    <source>
        <dbReference type="EMBL" id="PNH10862.1"/>
    </source>
</evidence>
<proteinExistence type="predicted"/>
<protein>
    <submittedName>
        <fullName evidence="1">Uncharacterized protein</fullName>
    </submittedName>
</protein>
<dbReference type="AlphaFoldDB" id="A0A2J8AEC7"/>
<organism evidence="1 2">
    <name type="scientific">Tetrabaena socialis</name>
    <dbReference type="NCBI Taxonomy" id="47790"/>
    <lineage>
        <taxon>Eukaryota</taxon>
        <taxon>Viridiplantae</taxon>
        <taxon>Chlorophyta</taxon>
        <taxon>core chlorophytes</taxon>
        <taxon>Chlorophyceae</taxon>
        <taxon>CS clade</taxon>
        <taxon>Chlamydomonadales</taxon>
        <taxon>Tetrabaenaceae</taxon>
        <taxon>Tetrabaena</taxon>
    </lineage>
</organism>
<gene>
    <name evidence="1" type="ORF">TSOC_002400</name>
</gene>
<evidence type="ECO:0000313" key="2">
    <source>
        <dbReference type="Proteomes" id="UP000236333"/>
    </source>
</evidence>
<dbReference type="OrthoDB" id="535454at2759"/>
<sequence>MDDSLLGRRLEVMLQGGQQFVTVNVKDVCSDLDCDGCCKANSGNKAWKLIDLEKGPASQLLGFDTSSPRFDINDVPYPGHGGKRQGANPGGTAGGCLAGWLPAAGTAFDSWPRPNTVECKDYAGCFWAGRFKAAGPDQRSPCPSLSLRLDGGNGSMACRYPPEVVKRWNMAATYNMDASLLGRKLEVMVQGGQRVVTVNVKDICSDLDCDGCCKANSGNKAWKLIDLEKGPASQLLGFDTSSPRFDINDVPYPGHGGKRQGANPGAMALCYRDVGVATLS</sequence>